<evidence type="ECO:0000313" key="3">
    <source>
        <dbReference type="Proteomes" id="UP000625711"/>
    </source>
</evidence>
<dbReference type="EMBL" id="JAACXV010000059">
    <property type="protein sequence ID" value="KAF7285207.1"/>
    <property type="molecule type" value="Genomic_DNA"/>
</dbReference>
<evidence type="ECO:0000256" key="1">
    <source>
        <dbReference type="SAM" id="MobiDB-lite"/>
    </source>
</evidence>
<dbReference type="AlphaFoldDB" id="A0A834J1K6"/>
<evidence type="ECO:0000313" key="2">
    <source>
        <dbReference type="EMBL" id="KAF7285207.1"/>
    </source>
</evidence>
<organism evidence="2 3">
    <name type="scientific">Rhynchophorus ferrugineus</name>
    <name type="common">Red palm weevil</name>
    <name type="synonym">Curculio ferrugineus</name>
    <dbReference type="NCBI Taxonomy" id="354439"/>
    <lineage>
        <taxon>Eukaryota</taxon>
        <taxon>Metazoa</taxon>
        <taxon>Ecdysozoa</taxon>
        <taxon>Arthropoda</taxon>
        <taxon>Hexapoda</taxon>
        <taxon>Insecta</taxon>
        <taxon>Pterygota</taxon>
        <taxon>Neoptera</taxon>
        <taxon>Endopterygota</taxon>
        <taxon>Coleoptera</taxon>
        <taxon>Polyphaga</taxon>
        <taxon>Cucujiformia</taxon>
        <taxon>Curculionidae</taxon>
        <taxon>Dryophthorinae</taxon>
        <taxon>Rhynchophorus</taxon>
    </lineage>
</organism>
<accession>A0A834J1K6</accession>
<reference evidence="2" key="1">
    <citation type="submission" date="2020-08" db="EMBL/GenBank/DDBJ databases">
        <title>Genome sequencing and assembly of the red palm weevil Rhynchophorus ferrugineus.</title>
        <authorList>
            <person name="Dias G.B."/>
            <person name="Bergman C.M."/>
            <person name="Manee M."/>
        </authorList>
    </citation>
    <scope>NUCLEOTIDE SEQUENCE</scope>
    <source>
        <strain evidence="2">AA-2017</strain>
        <tissue evidence="2">Whole larva</tissue>
    </source>
</reference>
<protein>
    <submittedName>
        <fullName evidence="2">Uncharacterized protein</fullName>
    </submittedName>
</protein>
<feature type="compositionally biased region" description="Basic and acidic residues" evidence="1">
    <location>
        <begin position="29"/>
        <end position="39"/>
    </location>
</feature>
<gene>
    <name evidence="2" type="ORF">GWI33_011533</name>
</gene>
<dbReference type="Proteomes" id="UP000625711">
    <property type="component" value="Unassembled WGS sequence"/>
</dbReference>
<feature type="compositionally biased region" description="Basic and acidic residues" evidence="1">
    <location>
        <begin position="46"/>
        <end position="65"/>
    </location>
</feature>
<proteinExistence type="predicted"/>
<sequence length="138" mass="15489">MRACIYAPYAPLRRFSTHPAAHSGRATRRRDEEGDDGSKLRVSPAKMREFDSGKTRTGRFGDRGRKISPGFPALRNADLAQHALVWTGVHRECSSGLVWLSLDIGPVITAYCATKSTSFPTHFPMYHEELFMFTAERS</sequence>
<keyword evidence="3" id="KW-1185">Reference proteome</keyword>
<name>A0A834J1K6_RHYFE</name>
<comment type="caution">
    <text evidence="2">The sequence shown here is derived from an EMBL/GenBank/DDBJ whole genome shotgun (WGS) entry which is preliminary data.</text>
</comment>
<feature type="region of interest" description="Disordered" evidence="1">
    <location>
        <begin position="17"/>
        <end position="65"/>
    </location>
</feature>